<feature type="transmembrane region" description="Helical" evidence="1">
    <location>
        <begin position="275"/>
        <end position="297"/>
    </location>
</feature>
<dbReference type="PANTHER" id="PTHR43592:SF15">
    <property type="entry name" value="CAAX AMINO TERMINAL PROTEASE FAMILY PROTEIN"/>
    <property type="match status" value="1"/>
</dbReference>
<keyword evidence="1" id="KW-1133">Transmembrane helix</keyword>
<dbReference type="AlphaFoldDB" id="A0A2D2Q3J8"/>
<keyword evidence="1" id="KW-0812">Transmembrane</keyword>
<keyword evidence="4" id="KW-1185">Reference proteome</keyword>
<feature type="transmembrane region" description="Helical" evidence="1">
    <location>
        <begin position="362"/>
        <end position="383"/>
    </location>
</feature>
<dbReference type="Pfam" id="PF02517">
    <property type="entry name" value="Rce1-like"/>
    <property type="match status" value="1"/>
</dbReference>
<dbReference type="SUPFAM" id="SSF48452">
    <property type="entry name" value="TPR-like"/>
    <property type="match status" value="1"/>
</dbReference>
<dbReference type="EMBL" id="CP018092">
    <property type="protein sequence ID" value="ATS19086.1"/>
    <property type="molecule type" value="Genomic_DNA"/>
</dbReference>
<protein>
    <recommendedName>
        <fullName evidence="2">CAAX prenyl protease 2/Lysostaphin resistance protein A-like domain-containing protein</fullName>
    </recommendedName>
</protein>
<evidence type="ECO:0000259" key="2">
    <source>
        <dbReference type="Pfam" id="PF02517"/>
    </source>
</evidence>
<proteinExistence type="predicted"/>
<feature type="domain" description="CAAX prenyl protease 2/Lysostaphin resistance protein A-like" evidence="2">
    <location>
        <begin position="365"/>
        <end position="451"/>
    </location>
</feature>
<reference evidence="3 4" key="1">
    <citation type="submission" date="2016-11" db="EMBL/GenBank/DDBJ databases">
        <title>Complete genome sequence of thermophilic cyanobacteria strain Synechococcus sp. PCC6715.</title>
        <authorList>
            <person name="Tang J."/>
            <person name="Daroch M."/>
            <person name="Liang Y."/>
            <person name="Jiang D."/>
            <person name="Shah M."/>
        </authorList>
    </citation>
    <scope>NUCLEOTIDE SEQUENCE [LARGE SCALE GENOMIC DNA]</scope>
    <source>
        <strain evidence="3 4">PCC 6715</strain>
    </source>
</reference>
<feature type="transmembrane region" description="Helical" evidence="1">
    <location>
        <begin position="439"/>
        <end position="460"/>
    </location>
</feature>
<dbReference type="GO" id="GO:0004175">
    <property type="term" value="F:endopeptidase activity"/>
    <property type="evidence" value="ECO:0007669"/>
    <property type="project" value="UniProtKB-ARBA"/>
</dbReference>
<feature type="transmembrane region" description="Helical" evidence="1">
    <location>
        <begin position="188"/>
        <end position="211"/>
    </location>
</feature>
<organism evidence="3 4">
    <name type="scientific">Parathermosynechococcus lividus PCC 6715</name>
    <dbReference type="NCBI Taxonomy" id="1917166"/>
    <lineage>
        <taxon>Bacteria</taxon>
        <taxon>Bacillati</taxon>
        <taxon>Cyanobacteriota</taxon>
        <taxon>Cyanophyceae</taxon>
        <taxon>Acaryochloridales</taxon>
        <taxon>Thermosynechococcaceae</taxon>
        <taxon>Parathermosynechococcus</taxon>
    </lineage>
</organism>
<dbReference type="PANTHER" id="PTHR43592">
    <property type="entry name" value="CAAX AMINO TERMINAL PROTEASE"/>
    <property type="match status" value="1"/>
</dbReference>
<sequence>MSVKQFVLAALTILVAALVSLSLLSSYLEPQPQSQINLLQTHLTLQAREWQGIGDAWTRDRLLGDTQGAIRAYTAALEPPTPQNQRLRLELGLLYADQGDRDRALETWQPLTTMAQGTPRRTAEVLIGLWDTPPQLLPEAESLIKTTLRGWFRNRALERLYELQQRPEALMALATAEQVQAQAAFQRLILVGSTPLIGSGLGVVLWLVWIYQHVRRRQQGSPLPAFAPVPWGWATVWEVMVSWFATFFALSLVVMPLLRALVTGGQLLTSAFGQTLYALATYGVMMVAGYGLLWWLLNRFGKPPWQWLRWQGGWRSAVLWGSGGYLAALPLVLLTSLLSQGLLKNQGGGNPLLEVILQSQDYRTFALLYLMVAVMAPLFEEVLFRGFFFRSLQSYLPLGSAMVLTGLLFAVAHLNLADLLPLTVLGTVLSYTYWRSQNLGAAMILHGIWNSGSFLGLLLLSGGTEAGF</sequence>
<dbReference type="Proteomes" id="UP000231057">
    <property type="component" value="Chromosome"/>
</dbReference>
<evidence type="ECO:0000313" key="3">
    <source>
        <dbReference type="EMBL" id="ATS19086.1"/>
    </source>
</evidence>
<dbReference type="InterPro" id="IPR003675">
    <property type="entry name" value="Rce1/LyrA-like_dom"/>
</dbReference>
<dbReference type="KEGG" id="slw:BRW62_10430"/>
<feature type="transmembrane region" description="Helical" evidence="1">
    <location>
        <begin position="231"/>
        <end position="255"/>
    </location>
</feature>
<accession>A0A2D2Q3J8</accession>
<dbReference type="GO" id="GO:0080120">
    <property type="term" value="P:CAAX-box protein maturation"/>
    <property type="evidence" value="ECO:0007669"/>
    <property type="project" value="UniProtKB-ARBA"/>
</dbReference>
<gene>
    <name evidence="3" type="ORF">BRW62_10430</name>
</gene>
<dbReference type="RefSeq" id="WP_099799424.1">
    <property type="nucleotide sequence ID" value="NZ_CP018092.1"/>
</dbReference>
<reference evidence="4" key="2">
    <citation type="journal article" date="2022" name="Front. Microbiol.">
        <title>Comparative Genomic Analysis Revealed Distinct Molecular Components and Organization of CO2-Concentrating Mechanism in Thermophilic Cyanobacteria.</title>
        <authorList>
            <person name="Tang J."/>
            <person name="Zhou H."/>
            <person name="Yao D."/>
            <person name="Riaz S."/>
            <person name="You D."/>
            <person name="Klepacz-Smolka A."/>
            <person name="Daroch M."/>
        </authorList>
    </citation>
    <scope>NUCLEOTIDE SEQUENCE [LARGE SCALE GENOMIC DNA]</scope>
    <source>
        <strain evidence="4">PCC 6715</strain>
    </source>
</reference>
<keyword evidence="1" id="KW-0472">Membrane</keyword>
<dbReference type="OrthoDB" id="9782250at2"/>
<name>A0A2D2Q3J8_PARLV</name>
<evidence type="ECO:0000313" key="4">
    <source>
        <dbReference type="Proteomes" id="UP000231057"/>
    </source>
</evidence>
<dbReference type="InterPro" id="IPR011990">
    <property type="entry name" value="TPR-like_helical_dom_sf"/>
</dbReference>
<feature type="transmembrane region" description="Helical" evidence="1">
    <location>
        <begin position="318"/>
        <end position="342"/>
    </location>
</feature>
<evidence type="ECO:0000256" key="1">
    <source>
        <dbReference type="SAM" id="Phobius"/>
    </source>
</evidence>
<dbReference type="Gene3D" id="1.25.40.10">
    <property type="entry name" value="Tetratricopeptide repeat domain"/>
    <property type="match status" value="1"/>
</dbReference>